<dbReference type="CDD" id="cd04301">
    <property type="entry name" value="NAT_SF"/>
    <property type="match status" value="1"/>
</dbReference>
<dbReference type="PROSITE" id="PS51186">
    <property type="entry name" value="GNAT"/>
    <property type="match status" value="1"/>
</dbReference>
<organism evidence="6 7">
    <name type="scientific">Psychrobacter luti</name>
    <dbReference type="NCBI Taxonomy" id="198481"/>
    <lineage>
        <taxon>Bacteria</taxon>
        <taxon>Pseudomonadati</taxon>
        <taxon>Pseudomonadota</taxon>
        <taxon>Gammaproteobacteria</taxon>
        <taxon>Moraxellales</taxon>
        <taxon>Moraxellaceae</taxon>
        <taxon>Psychrobacter</taxon>
    </lineage>
</organism>
<dbReference type="EMBL" id="JACHXL010000009">
    <property type="protein sequence ID" value="MBB3107927.1"/>
    <property type="molecule type" value="Genomic_DNA"/>
</dbReference>
<dbReference type="Gene3D" id="3.40.630.30">
    <property type="match status" value="1"/>
</dbReference>
<proteinExistence type="inferred from homology"/>
<keyword evidence="2" id="KW-0963">Cytoplasm</keyword>
<dbReference type="SUPFAM" id="SSF55729">
    <property type="entry name" value="Acyl-CoA N-acyltransferases (Nat)"/>
    <property type="match status" value="1"/>
</dbReference>
<dbReference type="InterPro" id="IPR016181">
    <property type="entry name" value="Acyl_CoA_acyltransferase"/>
</dbReference>
<dbReference type="InterPro" id="IPR000182">
    <property type="entry name" value="GNAT_dom"/>
</dbReference>
<evidence type="ECO:0000256" key="4">
    <source>
        <dbReference type="ARBA" id="ARBA00023315"/>
    </source>
</evidence>
<dbReference type="EC" id="2.3.1.267" evidence="6"/>
<evidence type="ECO:0000256" key="1">
    <source>
        <dbReference type="ARBA" id="ARBA00005395"/>
    </source>
</evidence>
<dbReference type="GO" id="GO:0008999">
    <property type="term" value="F:protein-N-terminal-alanine acetyltransferase activity"/>
    <property type="evidence" value="ECO:0007669"/>
    <property type="project" value="UniProtKB-EC"/>
</dbReference>
<name>A0A839TF02_9GAMM</name>
<comment type="similarity">
    <text evidence="1">Belongs to the acetyltransferase family. RimI subfamily.</text>
</comment>
<evidence type="ECO:0000259" key="5">
    <source>
        <dbReference type="PROSITE" id="PS51186"/>
    </source>
</evidence>
<accession>A0A839TF02</accession>
<evidence type="ECO:0000313" key="7">
    <source>
        <dbReference type="Proteomes" id="UP000588111"/>
    </source>
</evidence>
<dbReference type="Proteomes" id="UP000588111">
    <property type="component" value="Unassembled WGS sequence"/>
</dbReference>
<evidence type="ECO:0000256" key="2">
    <source>
        <dbReference type="ARBA" id="ARBA00022490"/>
    </source>
</evidence>
<evidence type="ECO:0000256" key="3">
    <source>
        <dbReference type="ARBA" id="ARBA00022679"/>
    </source>
</evidence>
<feature type="domain" description="N-acetyltransferase" evidence="5">
    <location>
        <begin position="2"/>
        <end position="162"/>
    </location>
</feature>
<evidence type="ECO:0000313" key="6">
    <source>
        <dbReference type="EMBL" id="MBB3107927.1"/>
    </source>
</evidence>
<keyword evidence="7" id="KW-1185">Reference proteome</keyword>
<dbReference type="AlphaFoldDB" id="A0A839TF02"/>
<dbReference type="InterPro" id="IPR006464">
    <property type="entry name" value="AcTrfase_RimI/Ard1"/>
</dbReference>
<dbReference type="Pfam" id="PF00583">
    <property type="entry name" value="Acetyltransf_1"/>
    <property type="match status" value="1"/>
</dbReference>
<sequence>MFIIEKLATNASKLQKTIEAVANIESLVQPYDAWTYQTLVEMVEQDSMHMLIVYKREDKADTEKVIGYCLYQSLFEQAEILRIGTHPDYQRQGIASQIFAKLNAELMINQVESLLLEVRADNFAAIALYEQQGFAVIHTRKGYYQVPHQPAIDALIMQHTYVY</sequence>
<dbReference type="InterPro" id="IPR050680">
    <property type="entry name" value="YpeA/RimI_acetyltransf"/>
</dbReference>
<keyword evidence="4 6" id="KW-0012">Acyltransferase</keyword>
<dbReference type="PANTHER" id="PTHR43420">
    <property type="entry name" value="ACETYLTRANSFERASE"/>
    <property type="match status" value="1"/>
</dbReference>
<comment type="caution">
    <text evidence="6">The sequence shown here is derived from an EMBL/GenBank/DDBJ whole genome shotgun (WGS) entry which is preliminary data.</text>
</comment>
<dbReference type="RefSeq" id="WP_183621370.1">
    <property type="nucleotide sequence ID" value="NZ_CAJHAH010000010.1"/>
</dbReference>
<reference evidence="6 7" key="1">
    <citation type="submission" date="2020-08" db="EMBL/GenBank/DDBJ databases">
        <title>Genomic Encyclopedia of Type Strains, Phase III (KMG-III): the genomes of soil and plant-associated and newly described type strains.</title>
        <authorList>
            <person name="Whitman W."/>
        </authorList>
    </citation>
    <scope>NUCLEOTIDE SEQUENCE [LARGE SCALE GENOMIC DNA]</scope>
    <source>
        <strain evidence="6 7">CECT 5885</strain>
    </source>
</reference>
<protein>
    <submittedName>
        <fullName evidence="6">Ribosomal-protein-alanine N-acetyltransferase</fullName>
        <ecNumber evidence="6">2.3.1.267</ecNumber>
    </submittedName>
</protein>
<keyword evidence="3 6" id="KW-0808">Transferase</keyword>
<dbReference type="PANTHER" id="PTHR43420:SF12">
    <property type="entry name" value="N-ACETYLTRANSFERASE DOMAIN-CONTAINING PROTEIN"/>
    <property type="match status" value="1"/>
</dbReference>
<dbReference type="NCBIfam" id="TIGR01575">
    <property type="entry name" value="rimI"/>
    <property type="match status" value="1"/>
</dbReference>
<gene>
    <name evidence="6" type="ORF">FHS24_002461</name>
</gene>